<dbReference type="OrthoDB" id="9805504at2"/>
<comment type="caution">
    <text evidence="1">The sequence shown here is derived from an EMBL/GenBank/DDBJ whole genome shotgun (WGS) entry which is preliminary data.</text>
</comment>
<protein>
    <recommendedName>
        <fullName evidence="3">Succinoglycan biosynthesis protein exoi</fullName>
    </recommendedName>
</protein>
<dbReference type="AlphaFoldDB" id="A0A0R3MD99"/>
<proteinExistence type="predicted"/>
<organism evidence="1 2">
    <name type="scientific">Bradyrhizobium retamae</name>
    <dbReference type="NCBI Taxonomy" id="1300035"/>
    <lineage>
        <taxon>Bacteria</taxon>
        <taxon>Pseudomonadati</taxon>
        <taxon>Pseudomonadota</taxon>
        <taxon>Alphaproteobacteria</taxon>
        <taxon>Hyphomicrobiales</taxon>
        <taxon>Nitrobacteraceae</taxon>
        <taxon>Bradyrhizobium</taxon>
    </lineage>
</organism>
<reference evidence="1 2" key="1">
    <citation type="submission" date="2014-03" db="EMBL/GenBank/DDBJ databases">
        <title>Bradyrhizobium valentinum sp. nov., isolated from effective nodules of Lupinus mariae-josephae, a lupine endemic of basic-lime soils in Eastern Spain.</title>
        <authorList>
            <person name="Duran D."/>
            <person name="Rey L."/>
            <person name="Navarro A."/>
            <person name="Busquets A."/>
            <person name="Imperial J."/>
            <person name="Ruiz-Argueso T."/>
        </authorList>
    </citation>
    <scope>NUCLEOTIDE SEQUENCE [LARGE SCALE GENOMIC DNA]</scope>
    <source>
        <strain evidence="1 2">Ro19</strain>
    </source>
</reference>
<name>A0A0R3MD99_9BRAD</name>
<evidence type="ECO:0008006" key="3">
    <source>
        <dbReference type="Google" id="ProtNLM"/>
    </source>
</evidence>
<dbReference type="EMBL" id="LLYA01000197">
    <property type="protein sequence ID" value="KRR18322.1"/>
    <property type="molecule type" value="Genomic_DNA"/>
</dbReference>
<keyword evidence="2" id="KW-1185">Reference proteome</keyword>
<dbReference type="Proteomes" id="UP000052023">
    <property type="component" value="Unassembled WGS sequence"/>
</dbReference>
<dbReference type="RefSeq" id="WP_057847172.1">
    <property type="nucleotide sequence ID" value="NZ_LLYA01000197.1"/>
</dbReference>
<evidence type="ECO:0000313" key="1">
    <source>
        <dbReference type="EMBL" id="KRR18322.1"/>
    </source>
</evidence>
<evidence type="ECO:0000313" key="2">
    <source>
        <dbReference type="Proteomes" id="UP000052023"/>
    </source>
</evidence>
<gene>
    <name evidence="1" type="ORF">CQ13_35070</name>
</gene>
<accession>A0A0R3MD99</accession>
<sequence>MFPTIIGLAAVGGIIAATEFGPILVGCSIKGNISKNTGERIYHSPGQEYYAQTRINWFSGERWFCSEADARAAGWRKSRS</sequence>